<dbReference type="STRING" id="405564.SAMN04487905_10635"/>
<dbReference type="EMBL" id="FNJR01000006">
    <property type="protein sequence ID" value="SDP60938.1"/>
    <property type="molecule type" value="Genomic_DNA"/>
</dbReference>
<organism evidence="2 3">
    <name type="scientific">Actinopolyspora xinjiangensis</name>
    <dbReference type="NCBI Taxonomy" id="405564"/>
    <lineage>
        <taxon>Bacteria</taxon>
        <taxon>Bacillati</taxon>
        <taxon>Actinomycetota</taxon>
        <taxon>Actinomycetes</taxon>
        <taxon>Actinopolysporales</taxon>
        <taxon>Actinopolysporaceae</taxon>
        <taxon>Actinopolyspora</taxon>
    </lineage>
</organism>
<keyword evidence="3" id="KW-1185">Reference proteome</keyword>
<feature type="compositionally biased region" description="Polar residues" evidence="1">
    <location>
        <begin position="81"/>
        <end position="93"/>
    </location>
</feature>
<dbReference type="Proteomes" id="UP000199497">
    <property type="component" value="Unassembled WGS sequence"/>
</dbReference>
<gene>
    <name evidence="2" type="ORF">SAMN04487905_10635</name>
</gene>
<protein>
    <recommendedName>
        <fullName evidence="4">HNH endonuclease</fullName>
    </recommendedName>
</protein>
<evidence type="ECO:0000313" key="3">
    <source>
        <dbReference type="Proteomes" id="UP000199497"/>
    </source>
</evidence>
<feature type="compositionally biased region" description="Basic and acidic residues" evidence="1">
    <location>
        <begin position="50"/>
        <end position="63"/>
    </location>
</feature>
<evidence type="ECO:0008006" key="4">
    <source>
        <dbReference type="Google" id="ProtNLM"/>
    </source>
</evidence>
<sequence length="93" mass="10675">MGRSAGRSGYRYRKAIERLRQPGAVCVLCGNEIDTELRFPDRLSWSLEHLDGNPDNNHPDNHASAHLTCNSTKGARDQWKKTTQPRPRTSRMW</sequence>
<accession>A0A1H0U4N9</accession>
<proteinExistence type="predicted"/>
<evidence type="ECO:0000256" key="1">
    <source>
        <dbReference type="SAM" id="MobiDB-lite"/>
    </source>
</evidence>
<dbReference type="Gene3D" id="1.10.30.50">
    <property type="match status" value="1"/>
</dbReference>
<evidence type="ECO:0000313" key="2">
    <source>
        <dbReference type="EMBL" id="SDP60938.1"/>
    </source>
</evidence>
<name>A0A1H0U4N9_9ACTN</name>
<reference evidence="3" key="1">
    <citation type="submission" date="2016-10" db="EMBL/GenBank/DDBJ databases">
        <authorList>
            <person name="Varghese N."/>
            <person name="Submissions S."/>
        </authorList>
    </citation>
    <scope>NUCLEOTIDE SEQUENCE [LARGE SCALE GENOMIC DNA]</scope>
    <source>
        <strain evidence="3">DSM 46732</strain>
    </source>
</reference>
<feature type="region of interest" description="Disordered" evidence="1">
    <location>
        <begin position="50"/>
        <end position="93"/>
    </location>
</feature>
<dbReference type="AlphaFoldDB" id="A0A1H0U4N9"/>